<dbReference type="EC" id="2.7.13.3" evidence="2"/>
<proteinExistence type="predicted"/>
<dbReference type="PANTHER" id="PTHR43547">
    <property type="entry name" value="TWO-COMPONENT HISTIDINE KINASE"/>
    <property type="match status" value="1"/>
</dbReference>
<dbReference type="Gene3D" id="1.10.287.130">
    <property type="match status" value="1"/>
</dbReference>
<evidence type="ECO:0000256" key="2">
    <source>
        <dbReference type="ARBA" id="ARBA00012438"/>
    </source>
</evidence>
<dbReference type="EMBL" id="JAOTPL010000002">
    <property type="protein sequence ID" value="MCU7693194.1"/>
    <property type="molecule type" value="Genomic_DNA"/>
</dbReference>
<keyword evidence="4" id="KW-0472">Membrane</keyword>
<name>A0AAE3LJA3_9BACT</name>
<dbReference type="InterPro" id="IPR003594">
    <property type="entry name" value="HATPase_dom"/>
</dbReference>
<evidence type="ECO:0000313" key="7">
    <source>
        <dbReference type="Proteomes" id="UP001209317"/>
    </source>
</evidence>
<comment type="catalytic activity">
    <reaction evidence="1">
        <text>ATP + protein L-histidine = ADP + protein N-phospho-L-histidine.</text>
        <dbReference type="EC" id="2.7.13.3"/>
    </reaction>
</comment>
<dbReference type="InterPro" id="IPR036890">
    <property type="entry name" value="HATPase_C_sf"/>
</dbReference>
<dbReference type="RefSeq" id="WP_263036682.1">
    <property type="nucleotide sequence ID" value="NZ_JAOTPL010000002.1"/>
</dbReference>
<dbReference type="InterPro" id="IPR036097">
    <property type="entry name" value="HisK_dim/P_sf"/>
</dbReference>
<dbReference type="PANTHER" id="PTHR43547:SF2">
    <property type="entry name" value="HYBRID SIGNAL TRANSDUCTION HISTIDINE KINASE C"/>
    <property type="match status" value="1"/>
</dbReference>
<dbReference type="SUPFAM" id="SSF63829">
    <property type="entry name" value="Calcium-dependent phosphotriesterase"/>
    <property type="match status" value="1"/>
</dbReference>
<dbReference type="InterPro" id="IPR011110">
    <property type="entry name" value="Reg_prop"/>
</dbReference>
<dbReference type="Pfam" id="PF07494">
    <property type="entry name" value="Reg_prop"/>
    <property type="match status" value="3"/>
</dbReference>
<feature type="transmembrane region" description="Helical" evidence="4">
    <location>
        <begin position="779"/>
        <end position="799"/>
    </location>
</feature>
<dbReference type="CDD" id="cd00075">
    <property type="entry name" value="HATPase"/>
    <property type="match status" value="1"/>
</dbReference>
<keyword evidence="7" id="KW-1185">Reference proteome</keyword>
<gene>
    <name evidence="6" type="ORF">OD355_01545</name>
</gene>
<dbReference type="SUPFAM" id="SSF47384">
    <property type="entry name" value="Homodimeric domain of signal transducing histidine kinase"/>
    <property type="match status" value="1"/>
</dbReference>
<keyword evidence="4" id="KW-1133">Transmembrane helix</keyword>
<accession>A0AAE3LJA3</accession>
<dbReference type="CDD" id="cd00082">
    <property type="entry name" value="HisKA"/>
    <property type="match status" value="1"/>
</dbReference>
<dbReference type="Pfam" id="PF02518">
    <property type="entry name" value="HATPase_c"/>
    <property type="match status" value="1"/>
</dbReference>
<reference evidence="6" key="1">
    <citation type="submission" date="2022-10" db="EMBL/GenBank/DDBJ databases">
        <authorList>
            <person name="Kim H.S."/>
            <person name="Kim J.-S."/>
            <person name="Suh M.K."/>
            <person name="Eom M.K."/>
            <person name="Lee J.-S."/>
        </authorList>
    </citation>
    <scope>NUCLEOTIDE SEQUENCE</scope>
    <source>
        <strain evidence="6">LIP-5</strain>
    </source>
</reference>
<evidence type="ECO:0000313" key="6">
    <source>
        <dbReference type="EMBL" id="MCU7693194.1"/>
    </source>
</evidence>
<dbReference type="GO" id="GO:0005524">
    <property type="term" value="F:ATP binding"/>
    <property type="evidence" value="ECO:0007669"/>
    <property type="project" value="UniProtKB-KW"/>
</dbReference>
<feature type="non-terminal residue" evidence="6">
    <location>
        <position position="1010"/>
    </location>
</feature>
<keyword evidence="3" id="KW-0597">Phosphoprotein</keyword>
<dbReference type="PROSITE" id="PS50109">
    <property type="entry name" value="HIS_KIN"/>
    <property type="match status" value="1"/>
</dbReference>
<evidence type="ECO:0000259" key="5">
    <source>
        <dbReference type="PROSITE" id="PS50109"/>
    </source>
</evidence>
<dbReference type="InterPro" id="IPR013783">
    <property type="entry name" value="Ig-like_fold"/>
</dbReference>
<feature type="domain" description="Histidine kinase" evidence="5">
    <location>
        <begin position="832"/>
        <end position="1010"/>
    </location>
</feature>
<dbReference type="Proteomes" id="UP001209317">
    <property type="component" value="Unassembled WGS sequence"/>
</dbReference>
<keyword evidence="6" id="KW-0067">ATP-binding</keyword>
<dbReference type="Gene3D" id="3.30.565.10">
    <property type="entry name" value="Histidine kinase-like ATPase, C-terminal domain"/>
    <property type="match status" value="1"/>
</dbReference>
<dbReference type="Gene3D" id="2.60.40.10">
    <property type="entry name" value="Immunoglobulins"/>
    <property type="match status" value="1"/>
</dbReference>
<evidence type="ECO:0000256" key="4">
    <source>
        <dbReference type="SAM" id="Phobius"/>
    </source>
</evidence>
<dbReference type="InterPro" id="IPR005467">
    <property type="entry name" value="His_kinase_dom"/>
</dbReference>
<keyword evidence="6" id="KW-0547">Nucleotide-binding</keyword>
<dbReference type="FunFam" id="1.10.287.130:FF:000045">
    <property type="entry name" value="Two-component system sensor histidine kinase/response regulator"/>
    <property type="match status" value="1"/>
</dbReference>
<dbReference type="Gene3D" id="2.130.10.10">
    <property type="entry name" value="YVTN repeat-like/Quinoprotein amine dehydrogenase"/>
    <property type="match status" value="2"/>
</dbReference>
<dbReference type="Pfam" id="PF07495">
    <property type="entry name" value="Y_Y_Y"/>
    <property type="match status" value="1"/>
</dbReference>
<dbReference type="InterPro" id="IPR011123">
    <property type="entry name" value="Y_Y_Y"/>
</dbReference>
<evidence type="ECO:0000256" key="3">
    <source>
        <dbReference type="ARBA" id="ARBA00022553"/>
    </source>
</evidence>
<dbReference type="SMART" id="SM00388">
    <property type="entry name" value="HisKA"/>
    <property type="match status" value="1"/>
</dbReference>
<dbReference type="InterPro" id="IPR015943">
    <property type="entry name" value="WD40/YVTN_repeat-like_dom_sf"/>
</dbReference>
<sequence length="1010" mass="115361">MKFFFSLFLLNVLFQVSVSTSYGQYYLKRYQVDDGLINNSVTSILQDRKGLIWIGTRGGLCRFDGYNFKILENKNNKFGTIGNNVITSIAEDKNGALWIGTGKGVFRYDPQKEVFTELQLIPQANISQIVVDNDNNLWIIANSFLYYYDQKTGQPGSLKISATCIAKDFSHNIWIGNDDGAISAYNYRKKSITSFPIVSRNVPAAQRAISKLYPLNENEILIGCVKQGLKSYNVRSGAIQSLHLGAEGNNAFYVRDIIADNNEKYWIATESGVYIYDPVRRTNINLKKRNGDPYSISDNAVYALCKDYHGNIWLGTYFGGINYYSRQNARFEKYYPFWGNNSISGEAVGEICADDSGNLWIGTEDAGLNKLNLRTGEFTNFASKEKGGDLSYYNIHGLLAYKHQLLVGVFLHGMEIMDTRKEIITERFNLVGEKNEKGGDFVVSIFLTKDSSILVGTAYREAGLFIYNPKRKSFNRITQIPHGTSVFHIAEDYENNIWVTSESSGAYFFNPKTKAGGNIRFGEVVNGRIVNEYPIHYILEDSEHAIWFSTIGGGLIKLSKDRKTIKKITKKNGLPSNILFGMQEDNSKHLWIGTNNGLVRLDLSTEDINVYTRSNGLITDQFNYNSAYKDKNGKMYFGTVKGLIAFNPSMFNGKEESPPTYITGFQINNKELSPDEKGPLIHSILYTDTIRLKYNENNFSIQFAALNYSSPRVTRYKYRMKGLDGNWTYLNTNRNAYFTDLSPGHYEFVVQAESNTGSWVGKERHLYIQILPPFWKSNWAYLFYFLAAVLCMYFSLYFYHAHLKRKNLQRQQLFEREMEKEIYQSKIEFFTHITHEIQTPLTLIAGPIEWLSQKFEGQSSIKKSLLIAEKNTKRLMELVSQLLDFRKTEEYQFSLNFVKTDINGLLMEQVQTFRPQAAAANIELKASLIQRPVEAFVDREALNKIVSNLISNSVKYAATRAWVQIKFHDPEKDILSIVFCNDGEGIPDEFKNRIFEPFFRLGANNKPGTG</sequence>
<dbReference type="AlphaFoldDB" id="A0AAE3LJA3"/>
<evidence type="ECO:0000256" key="1">
    <source>
        <dbReference type="ARBA" id="ARBA00000085"/>
    </source>
</evidence>
<dbReference type="FunFam" id="2.60.40.10:FF:000791">
    <property type="entry name" value="Two-component system sensor histidine kinase/response regulator"/>
    <property type="match status" value="1"/>
</dbReference>
<dbReference type="Pfam" id="PF00512">
    <property type="entry name" value="HisKA"/>
    <property type="match status" value="1"/>
</dbReference>
<dbReference type="SUPFAM" id="SSF55874">
    <property type="entry name" value="ATPase domain of HSP90 chaperone/DNA topoisomerase II/histidine kinase"/>
    <property type="match status" value="1"/>
</dbReference>
<dbReference type="InterPro" id="IPR003661">
    <property type="entry name" value="HisK_dim/P_dom"/>
</dbReference>
<organism evidence="6 7">
    <name type="scientific">Haoranjiania flava</name>
    <dbReference type="NCBI Taxonomy" id="1856322"/>
    <lineage>
        <taxon>Bacteria</taxon>
        <taxon>Pseudomonadati</taxon>
        <taxon>Bacteroidota</taxon>
        <taxon>Chitinophagia</taxon>
        <taxon>Chitinophagales</taxon>
        <taxon>Chitinophagaceae</taxon>
        <taxon>Haoranjiania</taxon>
    </lineage>
</organism>
<comment type="caution">
    <text evidence="6">The sequence shown here is derived from an EMBL/GenBank/DDBJ whole genome shotgun (WGS) entry which is preliminary data.</text>
</comment>
<dbReference type="GO" id="GO:0000155">
    <property type="term" value="F:phosphorelay sensor kinase activity"/>
    <property type="evidence" value="ECO:0007669"/>
    <property type="project" value="InterPro"/>
</dbReference>
<protein>
    <recommendedName>
        <fullName evidence="2">histidine kinase</fullName>
        <ecNumber evidence="2">2.7.13.3</ecNumber>
    </recommendedName>
</protein>
<keyword evidence="4" id="KW-0812">Transmembrane</keyword>
<dbReference type="SUPFAM" id="SSF101898">
    <property type="entry name" value="NHL repeat"/>
    <property type="match status" value="1"/>
</dbReference>